<dbReference type="AlphaFoldDB" id="A0A5R9GE49"/>
<reference evidence="1 2" key="1">
    <citation type="submission" date="2019-05" db="EMBL/GenBank/DDBJ databases">
        <authorList>
            <person name="Narsing Rao M.P."/>
            <person name="Li W.J."/>
        </authorList>
    </citation>
    <scope>NUCLEOTIDE SEQUENCE [LARGE SCALE GENOMIC DNA]</scope>
    <source>
        <strain evidence="1 2">SYSU_K30003</strain>
    </source>
</reference>
<gene>
    <name evidence="1" type="ORF">FE782_03765</name>
</gene>
<organism evidence="1 2">
    <name type="scientific">Paenibacillus antri</name>
    <dbReference type="NCBI Taxonomy" id="2582848"/>
    <lineage>
        <taxon>Bacteria</taxon>
        <taxon>Bacillati</taxon>
        <taxon>Bacillota</taxon>
        <taxon>Bacilli</taxon>
        <taxon>Bacillales</taxon>
        <taxon>Paenibacillaceae</taxon>
        <taxon>Paenibacillus</taxon>
    </lineage>
</organism>
<dbReference type="EMBL" id="VCIW01000002">
    <property type="protein sequence ID" value="TLS53399.1"/>
    <property type="molecule type" value="Genomic_DNA"/>
</dbReference>
<accession>A0A5R9GE49</accession>
<protein>
    <submittedName>
        <fullName evidence="1">Uncharacterized protein</fullName>
    </submittedName>
</protein>
<proteinExistence type="predicted"/>
<dbReference type="Proteomes" id="UP000309676">
    <property type="component" value="Unassembled WGS sequence"/>
</dbReference>
<comment type="caution">
    <text evidence="1">The sequence shown here is derived from an EMBL/GenBank/DDBJ whole genome shotgun (WGS) entry which is preliminary data.</text>
</comment>
<sequence length="79" mass="8530">MKGYQTFSDSKGRRGKVGSQVFVYTGEGSLVDGRFTVIEIGRHGANGTYLVLDPAPFPDRKNVGWGPEVAWASQAVIAK</sequence>
<keyword evidence="2" id="KW-1185">Reference proteome</keyword>
<evidence type="ECO:0000313" key="1">
    <source>
        <dbReference type="EMBL" id="TLS53399.1"/>
    </source>
</evidence>
<name>A0A5R9GE49_9BACL</name>
<dbReference type="RefSeq" id="WP_138192654.1">
    <property type="nucleotide sequence ID" value="NZ_VCIW01000002.1"/>
</dbReference>
<evidence type="ECO:0000313" key="2">
    <source>
        <dbReference type="Proteomes" id="UP000309676"/>
    </source>
</evidence>